<gene>
    <name evidence="4" type="ORF">PSNMU_V1.4_AUG-EV-PASAV3_0124390</name>
</gene>
<proteinExistence type="predicted"/>
<feature type="transmembrane region" description="Helical" evidence="2">
    <location>
        <begin position="74"/>
        <end position="99"/>
    </location>
</feature>
<evidence type="ECO:0000256" key="3">
    <source>
        <dbReference type="SAM" id="SignalP"/>
    </source>
</evidence>
<sequence>MCTIFTRVVAIAYATLAAFTFLEARDLAQSDGYQYDSDTGIVYVPLLLCAPPSVENDGSSLIISSDSNCRDMNYLVSAPFVCSACSALACVFFVIMDILARFGKGPFSMSAVAGMGLYLVVILVQSGISTGALVEQNIYWVNYMQEYLDEQDFDGTAKSYANTHILVSSTGCAFAAAFLILMDAILYRWNEKRQAAIEDQRIVDFVRASQAKTELRDDASIDHDIKQSTTVDTLIDTIESGKCAPPDASETTGIPPWVSPYKQ</sequence>
<keyword evidence="2" id="KW-0472">Membrane</keyword>
<feature type="region of interest" description="Disordered" evidence="1">
    <location>
        <begin position="242"/>
        <end position="263"/>
    </location>
</feature>
<keyword evidence="3" id="KW-0732">Signal</keyword>
<keyword evidence="5" id="KW-1185">Reference proteome</keyword>
<dbReference type="AlphaFoldDB" id="A0A448ZT89"/>
<feature type="transmembrane region" description="Helical" evidence="2">
    <location>
        <begin position="165"/>
        <end position="187"/>
    </location>
</feature>
<organism evidence="4 5">
    <name type="scientific">Pseudo-nitzschia multistriata</name>
    <dbReference type="NCBI Taxonomy" id="183589"/>
    <lineage>
        <taxon>Eukaryota</taxon>
        <taxon>Sar</taxon>
        <taxon>Stramenopiles</taxon>
        <taxon>Ochrophyta</taxon>
        <taxon>Bacillariophyta</taxon>
        <taxon>Bacillariophyceae</taxon>
        <taxon>Bacillariophycidae</taxon>
        <taxon>Bacillariales</taxon>
        <taxon>Bacillariaceae</taxon>
        <taxon>Pseudo-nitzschia</taxon>
    </lineage>
</organism>
<feature type="transmembrane region" description="Helical" evidence="2">
    <location>
        <begin position="111"/>
        <end position="134"/>
    </location>
</feature>
<feature type="signal peptide" evidence="3">
    <location>
        <begin position="1"/>
        <end position="24"/>
    </location>
</feature>
<dbReference type="Proteomes" id="UP000291116">
    <property type="component" value="Unassembled WGS sequence"/>
</dbReference>
<keyword evidence="2" id="KW-0812">Transmembrane</keyword>
<reference evidence="4 5" key="1">
    <citation type="submission" date="2019-01" db="EMBL/GenBank/DDBJ databases">
        <authorList>
            <person name="Ferrante I. M."/>
        </authorList>
    </citation>
    <scope>NUCLEOTIDE SEQUENCE [LARGE SCALE GENOMIC DNA]</scope>
    <source>
        <strain evidence="4 5">B856</strain>
    </source>
</reference>
<dbReference type="EMBL" id="CAACVS010000695">
    <property type="protein sequence ID" value="VEU45269.1"/>
    <property type="molecule type" value="Genomic_DNA"/>
</dbReference>
<evidence type="ECO:0008006" key="6">
    <source>
        <dbReference type="Google" id="ProtNLM"/>
    </source>
</evidence>
<keyword evidence="2" id="KW-1133">Transmembrane helix</keyword>
<accession>A0A448ZT89</accession>
<evidence type="ECO:0000313" key="4">
    <source>
        <dbReference type="EMBL" id="VEU45269.1"/>
    </source>
</evidence>
<evidence type="ECO:0000313" key="5">
    <source>
        <dbReference type="Proteomes" id="UP000291116"/>
    </source>
</evidence>
<protein>
    <recommendedName>
        <fullName evidence="6">MARVEL domain-containing protein</fullName>
    </recommendedName>
</protein>
<evidence type="ECO:0000256" key="2">
    <source>
        <dbReference type="SAM" id="Phobius"/>
    </source>
</evidence>
<name>A0A448ZT89_9STRA</name>
<feature type="chain" id="PRO_5019398903" description="MARVEL domain-containing protein" evidence="3">
    <location>
        <begin position="25"/>
        <end position="263"/>
    </location>
</feature>
<dbReference type="OrthoDB" id="10368233at2759"/>
<evidence type="ECO:0000256" key="1">
    <source>
        <dbReference type="SAM" id="MobiDB-lite"/>
    </source>
</evidence>